<dbReference type="OrthoDB" id="5513217at2"/>
<dbReference type="InterPro" id="IPR021782">
    <property type="entry name" value="DUF3347"/>
</dbReference>
<dbReference type="STRING" id="1048983.EL17_17145"/>
<sequence length="195" mass="22158">MRNLMIAFALTFAVACNNQTETQEETAHDDGSTHVMEADTRTAMSTDPDFTIESAAHQQLLRDFYTAYINLKEGLVAADNQRTDRAAKEMRTIITDASFNELEGEAHDHIAQMGRDVIRMVEHSDVEEQRNYLNSLSTSLFTMLKAGDIQTEAYLQHCPMAFDNQGAYWVSDKEEIRNPYYGDRMLKCGSVRETL</sequence>
<feature type="domain" description="DUF3347" evidence="1">
    <location>
        <begin position="65"/>
        <end position="149"/>
    </location>
</feature>
<evidence type="ECO:0000259" key="1">
    <source>
        <dbReference type="Pfam" id="PF11827"/>
    </source>
</evidence>
<keyword evidence="3" id="KW-1185">Reference proteome</keyword>
<dbReference type="EMBL" id="JMIH01000024">
    <property type="protein sequence ID" value="KEO72465.1"/>
    <property type="molecule type" value="Genomic_DNA"/>
</dbReference>
<comment type="caution">
    <text evidence="2">The sequence shown here is derived from an EMBL/GenBank/DDBJ whole genome shotgun (WGS) entry which is preliminary data.</text>
</comment>
<accession>A0A074KW35</accession>
<evidence type="ECO:0000313" key="2">
    <source>
        <dbReference type="EMBL" id="KEO72465.1"/>
    </source>
</evidence>
<proteinExistence type="predicted"/>
<dbReference type="eggNOG" id="COG0845">
    <property type="taxonomic scope" value="Bacteria"/>
</dbReference>
<evidence type="ECO:0000313" key="3">
    <source>
        <dbReference type="Proteomes" id="UP000027821"/>
    </source>
</evidence>
<protein>
    <recommendedName>
        <fullName evidence="1">DUF3347 domain-containing protein</fullName>
    </recommendedName>
</protein>
<dbReference type="RefSeq" id="WP_051720094.1">
    <property type="nucleotide sequence ID" value="NZ_JMIH01000024.1"/>
</dbReference>
<dbReference type="AlphaFoldDB" id="A0A074KW35"/>
<gene>
    <name evidence="2" type="ORF">EL17_17145</name>
</gene>
<dbReference type="Proteomes" id="UP000027821">
    <property type="component" value="Unassembled WGS sequence"/>
</dbReference>
<reference evidence="2 3" key="1">
    <citation type="submission" date="2014-04" db="EMBL/GenBank/DDBJ databases">
        <title>Characterization and application of a salt tolerant electro-active bacterium.</title>
        <authorList>
            <person name="Yang L."/>
            <person name="Wei S."/>
            <person name="Tay Q.X.M."/>
        </authorList>
    </citation>
    <scope>NUCLEOTIDE SEQUENCE [LARGE SCALE GENOMIC DNA]</scope>
    <source>
        <strain evidence="2 3">LY1</strain>
    </source>
</reference>
<organism evidence="2 3">
    <name type="scientific">Anditalea andensis</name>
    <dbReference type="NCBI Taxonomy" id="1048983"/>
    <lineage>
        <taxon>Bacteria</taxon>
        <taxon>Pseudomonadati</taxon>
        <taxon>Bacteroidota</taxon>
        <taxon>Cytophagia</taxon>
        <taxon>Cytophagales</taxon>
        <taxon>Cytophagaceae</taxon>
        <taxon>Anditalea</taxon>
    </lineage>
</organism>
<dbReference type="PROSITE" id="PS51257">
    <property type="entry name" value="PROKAR_LIPOPROTEIN"/>
    <property type="match status" value="1"/>
</dbReference>
<dbReference type="Pfam" id="PF11827">
    <property type="entry name" value="DUF3347"/>
    <property type="match status" value="1"/>
</dbReference>
<name>A0A074KW35_9BACT</name>